<evidence type="ECO:0000313" key="2">
    <source>
        <dbReference type="Proteomes" id="UP000187735"/>
    </source>
</evidence>
<accession>A0A1P8WH95</accession>
<dbReference type="KEGG" id="fmr:Fuma_03042"/>
<dbReference type="AlphaFoldDB" id="A0A1P8WH95"/>
<sequence length="64" mass="7429">MKHQLTPLNPLFADIPTSELINRLESLCVFKSAELESELNARLERRGEQWRFVGVARIEIFLSD</sequence>
<proteinExistence type="predicted"/>
<protein>
    <submittedName>
        <fullName evidence="1">Uncharacterized protein</fullName>
    </submittedName>
</protein>
<dbReference type="EMBL" id="CP017641">
    <property type="protein sequence ID" value="APZ93425.1"/>
    <property type="molecule type" value="Genomic_DNA"/>
</dbReference>
<evidence type="ECO:0000313" key="1">
    <source>
        <dbReference type="EMBL" id="APZ93425.1"/>
    </source>
</evidence>
<reference evidence="1 2" key="1">
    <citation type="journal article" date="2016" name="Front. Microbiol.">
        <title>Fuerstia marisgermanicae gen. nov., sp. nov., an Unusual Member of the Phylum Planctomycetes from the German Wadden Sea.</title>
        <authorList>
            <person name="Kohn T."/>
            <person name="Heuer A."/>
            <person name="Jogler M."/>
            <person name="Vollmers J."/>
            <person name="Boedeker C."/>
            <person name="Bunk B."/>
            <person name="Rast P."/>
            <person name="Borchert D."/>
            <person name="Glockner I."/>
            <person name="Freese H.M."/>
            <person name="Klenk H.P."/>
            <person name="Overmann J."/>
            <person name="Kaster A.K."/>
            <person name="Rohde M."/>
            <person name="Wiegand S."/>
            <person name="Jogler C."/>
        </authorList>
    </citation>
    <scope>NUCLEOTIDE SEQUENCE [LARGE SCALE GENOMIC DNA]</scope>
    <source>
        <strain evidence="1 2">NH11</strain>
    </source>
</reference>
<dbReference type="Proteomes" id="UP000187735">
    <property type="component" value="Chromosome"/>
</dbReference>
<organism evidence="1 2">
    <name type="scientific">Fuerstiella marisgermanici</name>
    <dbReference type="NCBI Taxonomy" id="1891926"/>
    <lineage>
        <taxon>Bacteria</taxon>
        <taxon>Pseudomonadati</taxon>
        <taxon>Planctomycetota</taxon>
        <taxon>Planctomycetia</taxon>
        <taxon>Planctomycetales</taxon>
        <taxon>Planctomycetaceae</taxon>
        <taxon>Fuerstiella</taxon>
    </lineage>
</organism>
<gene>
    <name evidence="1" type="ORF">Fuma_03042</name>
</gene>
<keyword evidence="2" id="KW-1185">Reference proteome</keyword>
<dbReference type="RefSeq" id="WP_077024887.1">
    <property type="nucleotide sequence ID" value="NZ_CP017641.1"/>
</dbReference>
<name>A0A1P8WH95_9PLAN</name>